<dbReference type="PANTHER" id="PTHR12526">
    <property type="entry name" value="GLYCOSYLTRANSFERASE"/>
    <property type="match status" value="1"/>
</dbReference>
<dbReference type="RefSeq" id="WP_068330493.1">
    <property type="nucleotide sequence ID" value="NZ_LVHF01000015.1"/>
</dbReference>
<reference evidence="2 3" key="1">
    <citation type="submission" date="2016-03" db="EMBL/GenBank/DDBJ databases">
        <title>Photobacterium proteolyticum sp. nov. a protease producing bacterium isolated from ocean sediments of Laizhou Bay.</title>
        <authorList>
            <person name="Li Y."/>
        </authorList>
    </citation>
    <scope>NUCLEOTIDE SEQUENCE [LARGE SCALE GENOMIC DNA]</scope>
    <source>
        <strain evidence="2 3">R-40508</strain>
    </source>
</reference>
<dbReference type="EMBL" id="LVHF01000015">
    <property type="protein sequence ID" value="OAN16986.1"/>
    <property type="molecule type" value="Genomic_DNA"/>
</dbReference>
<organism evidence="2 3">
    <name type="scientific">Photobacterium jeanii</name>
    <dbReference type="NCBI Taxonomy" id="858640"/>
    <lineage>
        <taxon>Bacteria</taxon>
        <taxon>Pseudomonadati</taxon>
        <taxon>Pseudomonadota</taxon>
        <taxon>Gammaproteobacteria</taxon>
        <taxon>Vibrionales</taxon>
        <taxon>Vibrionaceae</taxon>
        <taxon>Photobacterium</taxon>
    </lineage>
</organism>
<dbReference type="AlphaFoldDB" id="A0A178KIN1"/>
<name>A0A178KIN1_9GAMM</name>
<evidence type="ECO:0000313" key="2">
    <source>
        <dbReference type="EMBL" id="OAN16986.1"/>
    </source>
</evidence>
<evidence type="ECO:0000259" key="1">
    <source>
        <dbReference type="Pfam" id="PF00534"/>
    </source>
</evidence>
<dbReference type="Pfam" id="PF00534">
    <property type="entry name" value="Glycos_transf_1"/>
    <property type="match status" value="1"/>
</dbReference>
<feature type="domain" description="Glycosyl transferase family 1" evidence="1">
    <location>
        <begin position="183"/>
        <end position="334"/>
    </location>
</feature>
<protein>
    <recommendedName>
        <fullName evidence="1">Glycosyl transferase family 1 domain-containing protein</fullName>
    </recommendedName>
</protein>
<gene>
    <name evidence="2" type="ORF">A3K86_08610</name>
</gene>
<dbReference type="STRING" id="858640.A3K86_08610"/>
<proteinExistence type="predicted"/>
<dbReference type="InterPro" id="IPR001296">
    <property type="entry name" value="Glyco_trans_1"/>
</dbReference>
<dbReference type="OrthoDB" id="9804196at2"/>
<comment type="caution">
    <text evidence="2">The sequence shown here is derived from an EMBL/GenBank/DDBJ whole genome shotgun (WGS) entry which is preliminary data.</text>
</comment>
<dbReference type="Gene3D" id="3.40.50.2000">
    <property type="entry name" value="Glycogen Phosphorylase B"/>
    <property type="match status" value="2"/>
</dbReference>
<dbReference type="GO" id="GO:0016757">
    <property type="term" value="F:glycosyltransferase activity"/>
    <property type="evidence" value="ECO:0007669"/>
    <property type="project" value="InterPro"/>
</dbReference>
<dbReference type="GO" id="GO:1901135">
    <property type="term" value="P:carbohydrate derivative metabolic process"/>
    <property type="evidence" value="ECO:0007669"/>
    <property type="project" value="UniProtKB-ARBA"/>
</dbReference>
<keyword evidence="3" id="KW-1185">Reference proteome</keyword>
<accession>A0A178KIN1</accession>
<dbReference type="Proteomes" id="UP000078503">
    <property type="component" value="Unassembled WGS sequence"/>
</dbReference>
<dbReference type="CDD" id="cd03801">
    <property type="entry name" value="GT4_PimA-like"/>
    <property type="match status" value="1"/>
</dbReference>
<evidence type="ECO:0000313" key="3">
    <source>
        <dbReference type="Proteomes" id="UP000078503"/>
    </source>
</evidence>
<dbReference type="SUPFAM" id="SSF53756">
    <property type="entry name" value="UDP-Glycosyltransferase/glycogen phosphorylase"/>
    <property type="match status" value="1"/>
</dbReference>
<sequence>MTRHLLHVFSTFAIGGPQVRLAQIINASLGDYRHTIIALDGNCEAKSKLANGVNIEFVDVGDMKALGLAKRFNAIKERLQTIKPDTLMTYNWGAIEWTLVNRLTGACKGVHWEDGFGPEEKEATLPRRNIFRRFALSGSTQVVVPSYNLMAIAKRDWRLPASRLSYFPNGIHIPATLPERVPKSKGKAPTLVTLATLRAEKNIHRLIDSFIATAPEGKLLIGGSGPLLDELKRYAEQNEASERVEFSGYISDVWQFLAQGDVFCLTSDTEQMPISILEAMGAGMPVVATDVGDINTMVAAENLGYIVSPEAFNDALADMIANPEQWQKIGAANQRKAAEKFSFAAMLDNFTRLT</sequence>